<evidence type="ECO:0000256" key="7">
    <source>
        <dbReference type="ARBA" id="ARBA00023136"/>
    </source>
</evidence>
<evidence type="ECO:0000256" key="4">
    <source>
        <dbReference type="ARBA" id="ARBA00022692"/>
    </source>
</evidence>
<sequence length="187" mass="21157">MCRYEEGAGEVMGAAQLALECFFANREEGNGVYSVLWLQPMRHGTLVLPQEGAKDFITAIGSKVQVQIQDMNGNSLSRAYRRQLQRLEELERMLRYLVQQIESIAEVHVEATGGVASVAPDAAVATKPQVYMLDRVEDMLNKVYGQFLRFAQNNKDLQREKSAAVKKRRLSWIDGCFFSCLCCWLLS</sequence>
<comment type="subcellular location">
    <subcellularLocation>
        <location evidence="1">Membrane</location>
        <topology evidence="1">Multi-pass membrane protein</topology>
    </subcellularLocation>
</comment>
<keyword evidence="3 8" id="KW-0813">Transport</keyword>
<dbReference type="EMBL" id="JROU02002227">
    <property type="protein sequence ID" value="OEH73854.1"/>
    <property type="molecule type" value="Genomic_DNA"/>
</dbReference>
<evidence type="ECO:0000256" key="2">
    <source>
        <dbReference type="ARBA" id="ARBA00009904"/>
    </source>
</evidence>
<gene>
    <name evidence="10" type="ORF">cyc_02645</name>
</gene>
<dbReference type="GO" id="GO:0046961">
    <property type="term" value="F:proton-transporting ATPase activity, rotational mechanism"/>
    <property type="evidence" value="ECO:0007669"/>
    <property type="project" value="InterPro"/>
</dbReference>
<organism evidence="10 11">
    <name type="scientific">Cyclospora cayetanensis</name>
    <dbReference type="NCBI Taxonomy" id="88456"/>
    <lineage>
        <taxon>Eukaryota</taxon>
        <taxon>Sar</taxon>
        <taxon>Alveolata</taxon>
        <taxon>Apicomplexa</taxon>
        <taxon>Conoidasida</taxon>
        <taxon>Coccidia</taxon>
        <taxon>Eucoccidiorida</taxon>
        <taxon>Eimeriorina</taxon>
        <taxon>Eimeriidae</taxon>
        <taxon>Cyclospora</taxon>
    </lineage>
</organism>
<keyword evidence="7" id="KW-0472">Membrane</keyword>
<dbReference type="GO" id="GO:0051117">
    <property type="term" value="F:ATPase binding"/>
    <property type="evidence" value="ECO:0007669"/>
    <property type="project" value="TreeGrafter"/>
</dbReference>
<evidence type="ECO:0000256" key="3">
    <source>
        <dbReference type="ARBA" id="ARBA00022448"/>
    </source>
</evidence>
<evidence type="ECO:0000256" key="1">
    <source>
        <dbReference type="ARBA" id="ARBA00004141"/>
    </source>
</evidence>
<keyword evidence="8" id="KW-0375">Hydrogen ion transport</keyword>
<keyword evidence="9" id="KW-0175">Coiled coil</keyword>
<proteinExistence type="inferred from homology"/>
<dbReference type="GO" id="GO:0016471">
    <property type="term" value="C:vacuolar proton-transporting V-type ATPase complex"/>
    <property type="evidence" value="ECO:0007669"/>
    <property type="project" value="TreeGrafter"/>
</dbReference>
<dbReference type="GO" id="GO:0033179">
    <property type="term" value="C:proton-transporting V-type ATPase, V0 domain"/>
    <property type="evidence" value="ECO:0007669"/>
    <property type="project" value="InterPro"/>
</dbReference>
<comment type="similarity">
    <text evidence="2 8">Belongs to the V-ATPase 116 kDa subunit family.</text>
</comment>
<accession>A0A1D3CRN2</accession>
<dbReference type="VEuPathDB" id="ToxoDB:LOC34622914"/>
<comment type="function">
    <text evidence="8">Essential component of the vacuolar proton pump (V-ATPase), a multimeric enzyme that catalyzes the translocation of protons across the membranes. Required for assembly and activity of the V-ATPase.</text>
</comment>
<dbReference type="AlphaFoldDB" id="A0A1D3CRN2"/>
<name>A0A1D3CRN2_9EIME</name>
<dbReference type="InParanoid" id="A0A1D3CRN2"/>
<dbReference type="VEuPathDB" id="ToxoDB:cyc_02645"/>
<evidence type="ECO:0000256" key="6">
    <source>
        <dbReference type="ARBA" id="ARBA00023065"/>
    </source>
</evidence>
<dbReference type="GO" id="GO:0007035">
    <property type="term" value="P:vacuolar acidification"/>
    <property type="evidence" value="ECO:0007669"/>
    <property type="project" value="TreeGrafter"/>
</dbReference>
<evidence type="ECO:0000313" key="11">
    <source>
        <dbReference type="Proteomes" id="UP000095192"/>
    </source>
</evidence>
<protein>
    <recommendedName>
        <fullName evidence="8">V-type proton ATPase subunit a</fullName>
    </recommendedName>
</protein>
<keyword evidence="5" id="KW-1133">Transmembrane helix</keyword>
<reference evidence="10 11" key="1">
    <citation type="journal article" date="2016" name="BMC Genomics">
        <title>Comparative genomics reveals Cyclospora cayetanensis possesses coccidia-like metabolism and invasion components but unique surface antigens.</title>
        <authorList>
            <person name="Liu S."/>
            <person name="Wang L."/>
            <person name="Zheng H."/>
            <person name="Xu Z."/>
            <person name="Roellig D.M."/>
            <person name="Li N."/>
            <person name="Frace M.A."/>
            <person name="Tang K."/>
            <person name="Arrowood M.J."/>
            <person name="Moss D.M."/>
            <person name="Zhang L."/>
            <person name="Feng Y."/>
            <person name="Xiao L."/>
        </authorList>
    </citation>
    <scope>NUCLEOTIDE SEQUENCE [LARGE SCALE GENOMIC DNA]</scope>
    <source>
        <strain evidence="10 11">CHN_HEN01</strain>
    </source>
</reference>
<dbReference type="InterPro" id="IPR002490">
    <property type="entry name" value="V-ATPase_116kDa_su"/>
</dbReference>
<feature type="coiled-coil region" evidence="9">
    <location>
        <begin position="80"/>
        <end position="107"/>
    </location>
</feature>
<evidence type="ECO:0000256" key="8">
    <source>
        <dbReference type="RuleBase" id="RU361189"/>
    </source>
</evidence>
<dbReference type="PANTHER" id="PTHR11629:SF63">
    <property type="entry name" value="V-TYPE PROTON ATPASE SUBUNIT A"/>
    <property type="match status" value="1"/>
</dbReference>
<dbReference type="Proteomes" id="UP000095192">
    <property type="component" value="Unassembled WGS sequence"/>
</dbReference>
<keyword evidence="6 8" id="KW-0406">Ion transport</keyword>
<dbReference type="Pfam" id="PF01496">
    <property type="entry name" value="V_ATPase_I"/>
    <property type="match status" value="1"/>
</dbReference>
<comment type="caution">
    <text evidence="10">The sequence shown here is derived from an EMBL/GenBank/DDBJ whole genome shotgun (WGS) entry which is preliminary data.</text>
</comment>
<dbReference type="PANTHER" id="PTHR11629">
    <property type="entry name" value="VACUOLAR PROTON ATPASES"/>
    <property type="match status" value="1"/>
</dbReference>
<keyword evidence="4" id="KW-0812">Transmembrane</keyword>
<evidence type="ECO:0000256" key="9">
    <source>
        <dbReference type="SAM" id="Coils"/>
    </source>
</evidence>
<keyword evidence="11" id="KW-1185">Reference proteome</keyword>
<evidence type="ECO:0000256" key="5">
    <source>
        <dbReference type="ARBA" id="ARBA00022989"/>
    </source>
</evidence>
<evidence type="ECO:0000313" key="10">
    <source>
        <dbReference type="EMBL" id="OEH73854.1"/>
    </source>
</evidence>